<organism evidence="5 6">
    <name type="scientific">Clostridium homopropionicum DSM 5847</name>
    <dbReference type="NCBI Taxonomy" id="1121318"/>
    <lineage>
        <taxon>Bacteria</taxon>
        <taxon>Bacillati</taxon>
        <taxon>Bacillota</taxon>
        <taxon>Clostridia</taxon>
        <taxon>Eubacteriales</taxon>
        <taxon>Clostridiaceae</taxon>
        <taxon>Clostridium</taxon>
    </lineage>
</organism>
<evidence type="ECO:0000256" key="2">
    <source>
        <dbReference type="SAM" id="Phobius"/>
    </source>
</evidence>
<keyword evidence="2" id="KW-0812">Transmembrane</keyword>
<dbReference type="EMBL" id="LHUR01000028">
    <property type="protein sequence ID" value="KOA19084.1"/>
    <property type="molecule type" value="Genomic_DNA"/>
</dbReference>
<keyword evidence="3" id="KW-0732">Signal</keyword>
<evidence type="ECO:0000313" key="5">
    <source>
        <dbReference type="EMBL" id="KOA19084.1"/>
    </source>
</evidence>
<evidence type="ECO:0000256" key="1">
    <source>
        <dbReference type="SAM" id="MobiDB-lite"/>
    </source>
</evidence>
<comment type="caution">
    <text evidence="5">The sequence shown here is derived from an EMBL/GenBank/DDBJ whole genome shotgun (WGS) entry which is preliminary data.</text>
</comment>
<feature type="domain" description="DUF4349" evidence="4">
    <location>
        <begin position="87"/>
        <end position="305"/>
    </location>
</feature>
<accession>A0A0L6Z7Z8</accession>
<dbReference type="STRING" id="36844.SAMN04488501_1193"/>
<feature type="region of interest" description="Disordered" evidence="1">
    <location>
        <begin position="38"/>
        <end position="77"/>
    </location>
</feature>
<proteinExistence type="predicted"/>
<protein>
    <recommendedName>
        <fullName evidence="4">DUF4349 domain-containing protein</fullName>
    </recommendedName>
</protein>
<feature type="signal peptide" evidence="3">
    <location>
        <begin position="1"/>
        <end position="32"/>
    </location>
</feature>
<keyword evidence="6" id="KW-1185">Reference proteome</keyword>
<feature type="compositionally biased region" description="Low complexity" evidence="1">
    <location>
        <begin position="61"/>
        <end position="76"/>
    </location>
</feature>
<dbReference type="Pfam" id="PF14257">
    <property type="entry name" value="DUF4349"/>
    <property type="match status" value="1"/>
</dbReference>
<keyword evidence="2" id="KW-0472">Membrane</keyword>
<name>A0A0L6Z7Z8_9CLOT</name>
<keyword evidence="2" id="KW-1133">Transmembrane helix</keyword>
<evidence type="ECO:0000256" key="3">
    <source>
        <dbReference type="SAM" id="SignalP"/>
    </source>
</evidence>
<feature type="compositionally biased region" description="Low complexity" evidence="1">
    <location>
        <begin position="38"/>
        <end position="50"/>
    </location>
</feature>
<evidence type="ECO:0000259" key="4">
    <source>
        <dbReference type="Pfam" id="PF14257"/>
    </source>
</evidence>
<dbReference type="RefSeq" id="WP_052221971.1">
    <property type="nucleotide sequence ID" value="NZ_LHUR01000028.1"/>
</dbReference>
<sequence>MIKRKTIKNHMKNILLSLIIISVLLPLSGCGAASKSATSADKASSSAGSAPNTVKSEEKTSSAADTSTTSNSTSISPGYKITQTAHRIIQTGRMNMETTTFDETLSQVQNYVNSIGGYIQSSSIQGRGITPDNSTSNRVGTLTFRVPQNKYSEFFTSAKSYGTITFQENTGEDVTEQYFDTEARVKALTIQEERILDILKKSDKLSDVIELEKHLSDIRYQIENLTGTLRKWDNLVNFSTITLQIQEVKEITKVAPESSNGLLKRISYAFTNSIKQLGIFFQAVIVFLFTILPFMLVAIIIALIVLTIIKKYNIIKHNRIDSSHNNLSSNSKDNKDSEDNN</sequence>
<gene>
    <name evidence="5" type="ORF">CLHOM_24650</name>
</gene>
<dbReference type="InterPro" id="IPR025645">
    <property type="entry name" value="DUF4349"/>
</dbReference>
<dbReference type="Proteomes" id="UP000037043">
    <property type="component" value="Unassembled WGS sequence"/>
</dbReference>
<reference evidence="6" key="1">
    <citation type="submission" date="2015-08" db="EMBL/GenBank/DDBJ databases">
        <title>Genome sequence of the strict anaerobe Clostridium homopropionicum LuHBu1 (DSM 5847T).</title>
        <authorList>
            <person name="Poehlein A."/>
            <person name="Beck M."/>
            <person name="Schiel-Bengelsdorf B."/>
            <person name="Bengelsdorf F.R."/>
            <person name="Daniel R."/>
            <person name="Duerre P."/>
        </authorList>
    </citation>
    <scope>NUCLEOTIDE SEQUENCE [LARGE SCALE GENOMIC DNA]</scope>
    <source>
        <strain evidence="6">DSM 5847</strain>
    </source>
</reference>
<evidence type="ECO:0000313" key="6">
    <source>
        <dbReference type="Proteomes" id="UP000037043"/>
    </source>
</evidence>
<dbReference type="AlphaFoldDB" id="A0A0L6Z7Z8"/>
<dbReference type="PATRIC" id="fig|1121318.3.peg.2481"/>
<feature type="chain" id="PRO_5005569980" description="DUF4349 domain-containing protein" evidence="3">
    <location>
        <begin position="33"/>
        <end position="341"/>
    </location>
</feature>
<feature type="transmembrane region" description="Helical" evidence="2">
    <location>
        <begin position="279"/>
        <end position="309"/>
    </location>
</feature>